<dbReference type="Gene3D" id="1.20.58.190">
    <property type="entry name" value="Translin, domain 1"/>
    <property type="match status" value="1"/>
</dbReference>
<accession>A0A0C9M234</accession>
<keyword evidence="7" id="KW-1185">Reference proteome</keyword>
<keyword evidence="5" id="KW-0539">Nucleus</keyword>
<comment type="similarity">
    <text evidence="3">Belongs to the translin family.</text>
</comment>
<dbReference type="EMBL" id="DF836315">
    <property type="protein sequence ID" value="GAN02691.1"/>
    <property type="molecule type" value="Genomic_DNA"/>
</dbReference>
<sequence length="244" mass="28453">MTELDPQAFFTESRNILDAHHDRRERIIKVSRDITALSKKMIFALHRAIQANNSNPDYKEADQRQKEIITLFKKLAGDIQGLHYHRYSKSFSGGFEEFIEAVAFYHFLIHKTVITKEQVDGYFKDEQGQMWVPVKKEDYILGLADFTGELMRYAINVVSTGKYDQAMVICRLLRKIDLGRVDFDIIATSYMPQLSKKLGTLKGSIKKVEQACYTFQIRGSEYPEEMYLSIIKNHQDQYEQEQKS</sequence>
<dbReference type="GO" id="GO:0005737">
    <property type="term" value="C:cytoplasm"/>
    <property type="evidence" value="ECO:0007669"/>
    <property type="project" value="UniProtKB-SubCell"/>
</dbReference>
<dbReference type="Pfam" id="PF01997">
    <property type="entry name" value="Translin"/>
    <property type="match status" value="1"/>
</dbReference>
<dbReference type="InterPro" id="IPR036081">
    <property type="entry name" value="Translin_sf"/>
</dbReference>
<dbReference type="FunFam" id="1.20.58.200:FF:000001">
    <property type="entry name" value="Translin-associated factor X"/>
    <property type="match status" value="1"/>
</dbReference>
<dbReference type="GO" id="GO:0005634">
    <property type="term" value="C:nucleus"/>
    <property type="evidence" value="ECO:0007669"/>
    <property type="project" value="UniProtKB-SubCell"/>
</dbReference>
<dbReference type="Proteomes" id="UP000053815">
    <property type="component" value="Unassembled WGS sequence"/>
</dbReference>
<dbReference type="PANTHER" id="PTHR10741">
    <property type="entry name" value="TRANSLIN AND TRANSLIN ASSOCIATED PROTEIN X"/>
    <property type="match status" value="1"/>
</dbReference>
<keyword evidence="4" id="KW-0963">Cytoplasm</keyword>
<evidence type="ECO:0000256" key="5">
    <source>
        <dbReference type="ARBA" id="ARBA00023242"/>
    </source>
</evidence>
<dbReference type="Gene3D" id="1.20.58.200">
    <property type="entry name" value="Translin, domain 2"/>
    <property type="match status" value="1"/>
</dbReference>
<reference evidence="6" key="1">
    <citation type="submission" date="2014-09" db="EMBL/GenBank/DDBJ databases">
        <title>Draft genome sequence of an oleaginous Mucoromycotina fungus Mucor ambiguus NBRC6742.</title>
        <authorList>
            <person name="Takeda I."/>
            <person name="Yamane N."/>
            <person name="Morita T."/>
            <person name="Tamano K."/>
            <person name="Machida M."/>
            <person name="Baker S."/>
            <person name="Koike H."/>
        </authorList>
    </citation>
    <scope>NUCLEOTIDE SEQUENCE</scope>
    <source>
        <strain evidence="6">NBRC 6742</strain>
    </source>
</reference>
<evidence type="ECO:0000256" key="2">
    <source>
        <dbReference type="ARBA" id="ARBA00004496"/>
    </source>
</evidence>
<gene>
    <name evidence="6" type="ORF">MAM1_0026d02137</name>
</gene>
<protein>
    <submittedName>
        <fullName evidence="6">Translin</fullName>
    </submittedName>
</protein>
<evidence type="ECO:0000313" key="6">
    <source>
        <dbReference type="EMBL" id="GAN02691.1"/>
    </source>
</evidence>
<evidence type="ECO:0000256" key="1">
    <source>
        <dbReference type="ARBA" id="ARBA00004123"/>
    </source>
</evidence>
<evidence type="ECO:0000313" key="7">
    <source>
        <dbReference type="Proteomes" id="UP000053815"/>
    </source>
</evidence>
<dbReference type="InterPro" id="IPR016068">
    <property type="entry name" value="Translin_N"/>
</dbReference>
<evidence type="ECO:0000256" key="3">
    <source>
        <dbReference type="ARBA" id="ARBA00005902"/>
    </source>
</evidence>
<dbReference type="STRING" id="91626.A0A0C9M234"/>
<evidence type="ECO:0000256" key="4">
    <source>
        <dbReference type="ARBA" id="ARBA00022490"/>
    </source>
</evidence>
<proteinExistence type="inferred from homology"/>
<dbReference type="SUPFAM" id="SSF74784">
    <property type="entry name" value="Translin"/>
    <property type="match status" value="1"/>
</dbReference>
<comment type="subcellular location">
    <subcellularLocation>
        <location evidence="2">Cytoplasm</location>
    </subcellularLocation>
    <subcellularLocation>
        <location evidence="1">Nucleus</location>
    </subcellularLocation>
</comment>
<dbReference type="InterPro" id="IPR016069">
    <property type="entry name" value="Translin_C"/>
</dbReference>
<dbReference type="AlphaFoldDB" id="A0A0C9M234"/>
<dbReference type="OrthoDB" id="31005at2759"/>
<name>A0A0C9M234_9FUNG</name>
<dbReference type="GO" id="GO:0043565">
    <property type="term" value="F:sequence-specific DNA binding"/>
    <property type="evidence" value="ECO:0007669"/>
    <property type="project" value="InterPro"/>
</dbReference>
<dbReference type="InterPro" id="IPR002848">
    <property type="entry name" value="Translin_fam"/>
</dbReference>
<organism evidence="6">
    <name type="scientific">Mucor ambiguus</name>
    <dbReference type="NCBI Taxonomy" id="91626"/>
    <lineage>
        <taxon>Eukaryota</taxon>
        <taxon>Fungi</taxon>
        <taxon>Fungi incertae sedis</taxon>
        <taxon>Mucoromycota</taxon>
        <taxon>Mucoromycotina</taxon>
        <taxon>Mucoromycetes</taxon>
        <taxon>Mucorales</taxon>
        <taxon>Mucorineae</taxon>
        <taxon>Mucoraceae</taxon>
        <taxon>Mucor</taxon>
    </lineage>
</organism>
<dbReference type="CDD" id="cd14820">
    <property type="entry name" value="TRAX"/>
    <property type="match status" value="1"/>
</dbReference>